<evidence type="ECO:0000313" key="1">
    <source>
        <dbReference type="EMBL" id="KAK3247962.1"/>
    </source>
</evidence>
<dbReference type="Proteomes" id="UP001190700">
    <property type="component" value="Unassembled WGS sequence"/>
</dbReference>
<gene>
    <name evidence="1" type="ORF">CYMTET_42552</name>
</gene>
<reference evidence="1 2" key="1">
    <citation type="journal article" date="2015" name="Genome Biol. Evol.">
        <title>Comparative Genomics of a Bacterivorous Green Alga Reveals Evolutionary Causalities and Consequences of Phago-Mixotrophic Mode of Nutrition.</title>
        <authorList>
            <person name="Burns J.A."/>
            <person name="Paasch A."/>
            <person name="Narechania A."/>
            <person name="Kim E."/>
        </authorList>
    </citation>
    <scope>NUCLEOTIDE SEQUENCE [LARGE SCALE GENOMIC DNA]</scope>
    <source>
        <strain evidence="1 2">PLY_AMNH</strain>
    </source>
</reference>
<dbReference type="EMBL" id="LGRX02028524">
    <property type="protein sequence ID" value="KAK3247962.1"/>
    <property type="molecule type" value="Genomic_DNA"/>
</dbReference>
<accession>A0AAE0C616</accession>
<keyword evidence="2" id="KW-1185">Reference proteome</keyword>
<evidence type="ECO:0000313" key="2">
    <source>
        <dbReference type="Proteomes" id="UP001190700"/>
    </source>
</evidence>
<dbReference type="AlphaFoldDB" id="A0AAE0C616"/>
<comment type="caution">
    <text evidence="1">The sequence shown here is derived from an EMBL/GenBank/DDBJ whole genome shotgun (WGS) entry which is preliminary data.</text>
</comment>
<protein>
    <submittedName>
        <fullName evidence="1">Uncharacterized protein</fullName>
    </submittedName>
</protein>
<proteinExistence type="predicted"/>
<organism evidence="1 2">
    <name type="scientific">Cymbomonas tetramitiformis</name>
    <dbReference type="NCBI Taxonomy" id="36881"/>
    <lineage>
        <taxon>Eukaryota</taxon>
        <taxon>Viridiplantae</taxon>
        <taxon>Chlorophyta</taxon>
        <taxon>Pyramimonadophyceae</taxon>
        <taxon>Pyramimonadales</taxon>
        <taxon>Pyramimonadaceae</taxon>
        <taxon>Cymbomonas</taxon>
    </lineage>
</organism>
<sequence>MCTLGEILKGLQLAIDNLNKANALLVEQGGGGSDTYDCCEVQTAKMKQVQRDVWYEYKDLHSDPDNIFDPLFCEGCRGYYYECKHINEYTTEDCVPNDPLGKYE</sequence>
<name>A0AAE0C616_9CHLO</name>